<dbReference type="InterPro" id="IPR054189">
    <property type="entry name" value="DUF6894"/>
</dbReference>
<dbReference type="Pfam" id="PF21834">
    <property type="entry name" value="DUF6894"/>
    <property type="match status" value="1"/>
</dbReference>
<reference evidence="2" key="1">
    <citation type="submission" date="2019-12" db="EMBL/GenBank/DDBJ databases">
        <authorList>
            <person name="Cremers G."/>
        </authorList>
    </citation>
    <scope>NUCLEOTIDE SEQUENCE</scope>
    <source>
        <strain evidence="2">Mbul1</strain>
    </source>
</reference>
<feature type="domain" description="DUF6894" evidence="1">
    <location>
        <begin position="3"/>
        <end position="75"/>
    </location>
</feature>
<proteinExistence type="predicted"/>
<organism evidence="2">
    <name type="scientific">Methylobacterium bullatum</name>
    <dbReference type="NCBI Taxonomy" id="570505"/>
    <lineage>
        <taxon>Bacteria</taxon>
        <taxon>Pseudomonadati</taxon>
        <taxon>Pseudomonadota</taxon>
        <taxon>Alphaproteobacteria</taxon>
        <taxon>Hyphomicrobiales</taxon>
        <taxon>Methylobacteriaceae</taxon>
        <taxon>Methylobacterium</taxon>
    </lineage>
</organism>
<evidence type="ECO:0000259" key="1">
    <source>
        <dbReference type="Pfam" id="PF21834"/>
    </source>
</evidence>
<dbReference type="AlphaFoldDB" id="A0A679IPC9"/>
<evidence type="ECO:0000313" key="2">
    <source>
        <dbReference type="EMBL" id="CAA2101814.1"/>
    </source>
</evidence>
<gene>
    <name evidence="2" type="ORF">MBUL_01367</name>
</gene>
<dbReference type="EMBL" id="LR743504">
    <property type="protein sequence ID" value="CAA2101814.1"/>
    <property type="molecule type" value="Genomic_DNA"/>
</dbReference>
<accession>A0A679IPC9</accession>
<name>A0A679IPC9_9HYPH</name>
<sequence length="84" mass="9148">MPRYFLNLRDRNGLHRDLDGDMFDSMDEVRNDAVIGIKQIVADALGSGATLSEALDRSFEVVDEAGMTVLTISFAEGVASRSTP</sequence>
<protein>
    <recommendedName>
        <fullName evidence="1">DUF6894 domain-containing protein</fullName>
    </recommendedName>
</protein>